<dbReference type="Proteomes" id="UP000654913">
    <property type="component" value="Chromosome 8"/>
</dbReference>
<dbReference type="AlphaFoldDB" id="A0A7R7Y0V6"/>
<reference evidence="1" key="2">
    <citation type="submission" date="2021-02" db="EMBL/GenBank/DDBJ databases">
        <title>Aspergillus puulaauensis MK2 genome sequence.</title>
        <authorList>
            <person name="Futagami T."/>
            <person name="Mori K."/>
            <person name="Kadooka C."/>
            <person name="Tanaka T."/>
        </authorList>
    </citation>
    <scope>NUCLEOTIDE SEQUENCE</scope>
    <source>
        <strain evidence="1">MK2</strain>
    </source>
</reference>
<dbReference type="KEGG" id="apuu:APUU_80796A"/>
<dbReference type="RefSeq" id="XP_041562679.1">
    <property type="nucleotide sequence ID" value="XM_041697117.1"/>
</dbReference>
<keyword evidence="2" id="KW-1185">Reference proteome</keyword>
<evidence type="ECO:0000313" key="2">
    <source>
        <dbReference type="Proteomes" id="UP000654913"/>
    </source>
</evidence>
<name>A0A7R7Y0V6_9EURO</name>
<organism evidence="1 2">
    <name type="scientific">Aspergillus puulaauensis</name>
    <dbReference type="NCBI Taxonomy" id="1220207"/>
    <lineage>
        <taxon>Eukaryota</taxon>
        <taxon>Fungi</taxon>
        <taxon>Dikarya</taxon>
        <taxon>Ascomycota</taxon>
        <taxon>Pezizomycotina</taxon>
        <taxon>Eurotiomycetes</taxon>
        <taxon>Eurotiomycetidae</taxon>
        <taxon>Eurotiales</taxon>
        <taxon>Aspergillaceae</taxon>
        <taxon>Aspergillus</taxon>
    </lineage>
</organism>
<accession>A0A7R7Y0V6</accession>
<dbReference type="OrthoDB" id="10413058at2759"/>
<reference evidence="1" key="1">
    <citation type="submission" date="2021-01" db="EMBL/GenBank/DDBJ databases">
        <authorList>
            <consortium name="Aspergillus puulaauensis MK2 genome sequencing consortium"/>
            <person name="Kazuki M."/>
            <person name="Futagami T."/>
        </authorList>
    </citation>
    <scope>NUCLEOTIDE SEQUENCE</scope>
    <source>
        <strain evidence="1">MK2</strain>
    </source>
</reference>
<gene>
    <name evidence="1" type="ORF">APUU_80796A</name>
</gene>
<sequence length="210" mass="23930">MPVESIRATTMLYGQLPTCSRKVAAEIVLKLIELLNSVECLAYEIAISYQTVPVEKWTLWVQVQKRKTAAEDWEIQTQQTLSSTVEEVFQGMQIYDGSRLLTLVEPLEIHNIMGRLQESADQLHYETQLIMYLGIPFLPYCDGQLQHVDESHWTRLRLLCDEVLLHGAVEHRETLKRTVKGLQASRHWGHIEPRLLAAIAEAAGPDGLLD</sequence>
<dbReference type="EMBL" id="AP024450">
    <property type="protein sequence ID" value="BCS30493.1"/>
    <property type="molecule type" value="Genomic_DNA"/>
</dbReference>
<protein>
    <submittedName>
        <fullName evidence="1">Uncharacterized protein</fullName>
    </submittedName>
</protein>
<dbReference type="GeneID" id="64980490"/>
<evidence type="ECO:0000313" key="1">
    <source>
        <dbReference type="EMBL" id="BCS30493.1"/>
    </source>
</evidence>
<proteinExistence type="predicted"/>